<dbReference type="InterPro" id="IPR052913">
    <property type="entry name" value="Glycopeptide_resist_protein"/>
</dbReference>
<evidence type="ECO:0000313" key="1">
    <source>
        <dbReference type="EMBL" id="RUS65789.1"/>
    </source>
</evidence>
<evidence type="ECO:0000313" key="2">
    <source>
        <dbReference type="Proteomes" id="UP000286947"/>
    </source>
</evidence>
<dbReference type="RefSeq" id="WP_126980799.1">
    <property type="nucleotide sequence ID" value="NZ_PQSP01000009.1"/>
</dbReference>
<reference evidence="1 2" key="1">
    <citation type="submission" date="2018-01" db="EMBL/GenBank/DDBJ databases">
        <title>Saezia sanguinis gen. nov., sp. nov., in the order Burkholderiales isolated from human blood.</title>
        <authorList>
            <person name="Medina-Pascual M.J."/>
            <person name="Valdezate S."/>
            <person name="Monzon S."/>
            <person name="Cuesta I."/>
            <person name="Carrasco G."/>
            <person name="Villalon P."/>
            <person name="Saez-Nieto J.A."/>
        </authorList>
    </citation>
    <scope>NUCLEOTIDE SEQUENCE [LARGE SCALE GENOMIC DNA]</scope>
    <source>
        <strain evidence="1 2">CNM695-12</strain>
    </source>
</reference>
<dbReference type="Proteomes" id="UP000286947">
    <property type="component" value="Unassembled WGS sequence"/>
</dbReference>
<comment type="caution">
    <text evidence="1">The sequence shown here is derived from an EMBL/GenBank/DDBJ whole genome shotgun (WGS) entry which is preliminary data.</text>
</comment>
<protein>
    <submittedName>
        <fullName evidence="1">Vancomycin B-type resistance protein VanW</fullName>
    </submittedName>
</protein>
<dbReference type="PANTHER" id="PTHR35788">
    <property type="entry name" value="EXPORTED PROTEIN-RELATED"/>
    <property type="match status" value="1"/>
</dbReference>
<dbReference type="PANTHER" id="PTHR35788:SF1">
    <property type="entry name" value="EXPORTED PROTEIN"/>
    <property type="match status" value="1"/>
</dbReference>
<dbReference type="EMBL" id="PQSP01000009">
    <property type="protein sequence ID" value="RUS65789.1"/>
    <property type="molecule type" value="Genomic_DNA"/>
</dbReference>
<gene>
    <name evidence="1" type="primary">vanW_2</name>
    <name evidence="1" type="ORF">CUZ56_02634</name>
</gene>
<name>A0A433SAR7_9BURK</name>
<dbReference type="InterPro" id="IPR007391">
    <property type="entry name" value="Vancomycin_resist_VanW"/>
</dbReference>
<dbReference type="Pfam" id="PF04294">
    <property type="entry name" value="VanW"/>
    <property type="match status" value="1"/>
</dbReference>
<sequence>MNADAVDQPQHRSRLRSLAGREYFILKRKLLWLRNAGRYAGIDPRAKPCTHTVFKHQSMLLRPLRHVDMYLQHNKVTNLRLAIRHINGVTIRPGQTFSIWRLVGRPSAARGYLEGLVLHNGQIAKGIGGGLCQLGNLLYWMALHSDLTISERWRHGFDVFPDVNRTIPFACGATLAYNYIDLQLANRTSNTYQIRLWLDETHLHGELLSDFPPHHRFDVFETDHAIHQQPWGGYTRHNRIWKQATDLATGTVNTELVAENHAIMMYEPLLPGQ</sequence>
<organism evidence="1 2">
    <name type="scientific">Saezia sanguinis</name>
    <dbReference type="NCBI Taxonomy" id="1965230"/>
    <lineage>
        <taxon>Bacteria</taxon>
        <taxon>Pseudomonadati</taxon>
        <taxon>Pseudomonadota</taxon>
        <taxon>Betaproteobacteria</taxon>
        <taxon>Burkholderiales</taxon>
        <taxon>Saeziaceae</taxon>
        <taxon>Saezia</taxon>
    </lineage>
</organism>
<dbReference type="AlphaFoldDB" id="A0A433SAR7"/>
<accession>A0A433SAR7</accession>
<keyword evidence="2" id="KW-1185">Reference proteome</keyword>
<proteinExistence type="predicted"/>
<dbReference type="OrthoDB" id="9797191at2"/>